<reference evidence="4 5" key="1">
    <citation type="journal article" date="2020" name="bioRxiv">
        <title>Metabolic contributions of an alphaproteobacterial endosymbiont in the apicomplexan Cardiosporidium cionae.</title>
        <authorList>
            <person name="Hunter E.S."/>
            <person name="Paight C.J."/>
            <person name="Lane C.E."/>
        </authorList>
    </citation>
    <scope>NUCLEOTIDE SEQUENCE [LARGE SCALE GENOMIC DNA]</scope>
    <source>
        <strain evidence="4">ESH_2018</strain>
    </source>
</reference>
<feature type="domain" description="RRM" evidence="3">
    <location>
        <begin position="97"/>
        <end position="170"/>
    </location>
</feature>
<dbReference type="SUPFAM" id="SSF54928">
    <property type="entry name" value="RNA-binding domain, RBD"/>
    <property type="match status" value="1"/>
</dbReference>
<keyword evidence="5" id="KW-1185">Reference proteome</keyword>
<organism evidence="4 5">
    <name type="scientific">Cardiosporidium cionae</name>
    <dbReference type="NCBI Taxonomy" id="476202"/>
    <lineage>
        <taxon>Eukaryota</taxon>
        <taxon>Sar</taxon>
        <taxon>Alveolata</taxon>
        <taxon>Apicomplexa</taxon>
        <taxon>Aconoidasida</taxon>
        <taxon>Nephromycida</taxon>
        <taxon>Cardiosporidium</taxon>
    </lineage>
</organism>
<gene>
    <name evidence="4" type="ORF">IE077_002851</name>
</gene>
<evidence type="ECO:0000256" key="1">
    <source>
        <dbReference type="PROSITE-ProRule" id="PRU00176"/>
    </source>
</evidence>
<dbReference type="InterPro" id="IPR012677">
    <property type="entry name" value="Nucleotide-bd_a/b_plait_sf"/>
</dbReference>
<name>A0ABQ7J9Q6_9APIC</name>
<accession>A0ABQ7J9Q6</accession>
<feature type="compositionally biased region" description="Basic and acidic residues" evidence="2">
    <location>
        <begin position="1"/>
        <end position="14"/>
    </location>
</feature>
<keyword evidence="1" id="KW-0694">RNA-binding</keyword>
<protein>
    <recommendedName>
        <fullName evidence="3">RRM domain-containing protein</fullName>
    </recommendedName>
</protein>
<dbReference type="InterPro" id="IPR035979">
    <property type="entry name" value="RBD_domain_sf"/>
</dbReference>
<sequence>MSEAAQRERLKGEKLQQQYDASQQGSKVEDCAKCSDDRYGLARTHGQAFQYKVGISLQNEQELLTGNLQHPRNNHNDDSSLPTEFDLSSRPDNAWGRSVYVKGIPQDATVDQVCNKINCYLSTGFVTKVQLFSRKEHAFVTLSSKMTAAEFISKRIIFRGRLLNLQWRKSGGLMGFDCSESPTPSSYKHPVVLSNSTGAETAVGSLNDEHRIQTSPYKNWNLTCAEHSIPSSSNENADNSVDKMANVLFDAITAQSMPFSEALHLMKKCLSICSIEEKKCHLERKISTISEPRRESEARHLIEQHPRRHTYGGNSSFPLFYGDT</sequence>
<dbReference type="Gene3D" id="3.30.70.330">
    <property type="match status" value="1"/>
</dbReference>
<dbReference type="PROSITE" id="PS50102">
    <property type="entry name" value="RRM"/>
    <property type="match status" value="1"/>
</dbReference>
<dbReference type="EMBL" id="JADAQX010000311">
    <property type="protein sequence ID" value="KAF8820748.1"/>
    <property type="molecule type" value="Genomic_DNA"/>
</dbReference>
<feature type="region of interest" description="Disordered" evidence="2">
    <location>
        <begin position="67"/>
        <end position="87"/>
    </location>
</feature>
<evidence type="ECO:0000259" key="3">
    <source>
        <dbReference type="PROSITE" id="PS50102"/>
    </source>
</evidence>
<feature type="compositionally biased region" description="Polar residues" evidence="2">
    <location>
        <begin position="15"/>
        <end position="26"/>
    </location>
</feature>
<evidence type="ECO:0000313" key="5">
    <source>
        <dbReference type="Proteomes" id="UP000823046"/>
    </source>
</evidence>
<dbReference type="InterPro" id="IPR000504">
    <property type="entry name" value="RRM_dom"/>
</dbReference>
<proteinExistence type="predicted"/>
<comment type="caution">
    <text evidence="4">The sequence shown here is derived from an EMBL/GenBank/DDBJ whole genome shotgun (WGS) entry which is preliminary data.</text>
</comment>
<feature type="region of interest" description="Disordered" evidence="2">
    <location>
        <begin position="1"/>
        <end position="29"/>
    </location>
</feature>
<evidence type="ECO:0000313" key="4">
    <source>
        <dbReference type="EMBL" id="KAF8820748.1"/>
    </source>
</evidence>
<dbReference type="Proteomes" id="UP000823046">
    <property type="component" value="Unassembled WGS sequence"/>
</dbReference>
<evidence type="ECO:0000256" key="2">
    <source>
        <dbReference type="SAM" id="MobiDB-lite"/>
    </source>
</evidence>